<dbReference type="Pfam" id="PF01426">
    <property type="entry name" value="BAH"/>
    <property type="match status" value="1"/>
</dbReference>
<feature type="compositionally biased region" description="Basic and acidic residues" evidence="1">
    <location>
        <begin position="435"/>
        <end position="449"/>
    </location>
</feature>
<accession>A0A022PYB4</accession>
<reference evidence="3 4" key="1">
    <citation type="journal article" date="2013" name="Proc. Natl. Acad. Sci. U.S.A.">
        <title>Fine-scale variation in meiotic recombination in Mimulus inferred from population shotgun sequencing.</title>
        <authorList>
            <person name="Hellsten U."/>
            <person name="Wright K.M."/>
            <person name="Jenkins J."/>
            <person name="Shu S."/>
            <person name="Yuan Y."/>
            <person name="Wessler S.R."/>
            <person name="Schmutz J."/>
            <person name="Willis J.H."/>
            <person name="Rokhsar D.S."/>
        </authorList>
    </citation>
    <scope>NUCLEOTIDE SEQUENCE [LARGE SCALE GENOMIC DNA]</scope>
    <source>
        <strain evidence="4">cv. DUN x IM62</strain>
    </source>
</reference>
<gene>
    <name evidence="3" type="ORF">MIMGU_mgv1a026364mg</name>
</gene>
<dbReference type="eggNOG" id="ENOG502QSH0">
    <property type="taxonomic scope" value="Eukaryota"/>
</dbReference>
<dbReference type="GO" id="GO:0003723">
    <property type="term" value="F:RNA binding"/>
    <property type="evidence" value="ECO:0000318"/>
    <property type="project" value="GO_Central"/>
</dbReference>
<dbReference type="GO" id="GO:0003682">
    <property type="term" value="F:chromatin binding"/>
    <property type="evidence" value="ECO:0007669"/>
    <property type="project" value="InterPro"/>
</dbReference>
<proteinExistence type="predicted"/>
<name>A0A022PYB4_ERYGU</name>
<protein>
    <recommendedName>
        <fullName evidence="2">BAH domain-containing protein</fullName>
    </recommendedName>
</protein>
<dbReference type="InterPro" id="IPR043151">
    <property type="entry name" value="BAH_sf"/>
</dbReference>
<evidence type="ECO:0000313" key="3">
    <source>
        <dbReference type="EMBL" id="EYU20464.1"/>
    </source>
</evidence>
<dbReference type="STRING" id="4155.A0A022PYB4"/>
<sequence>MSTPIEVENLEEPQFEWGKKRGIGGRNKDVQFYDSFAYDGVEYNLHDCVYMHKQGEPPYIGKIVKIWENADKSKKIKVHWFFRPSEISYYLKDTEVLENELFFASGEGNGLVGLANINPLEAISGKCNVVCISTDNRNPQPSSEELQMANYVFYRVFDVRTCTISDQMNDRVGGLEVKFVFNRRQSSTPVDIPRIESNGKDEERNEIACRETPKLAGKNIMQQLNNVKPDENSDYMLGKDDTNQKEGQVNRKSLLGENSSGADVNSSKSRKPTKTTSEDAVELEKAANLTKDLKGLQGQLSNSKSFLSIEKTESSQAKDSAGSEMDTELGVEVSARRERSSPANAASPNETMRPLTIDVSPNEIPKSGSNEDLERYGQATKLVKSSSASTKRPLKTSADFSKEKSNPRDDDCHKDKDTTLGNDSYPIEGGPSKKAKIEASVEKLEDKRNNTLKKLKKKTSQGETRNSSTPTTSHDIKAKSRLGNGDLKKYNDVKVGKLSNDNLPHPKEGDGGIEGKIFEVTRRPNVVSRASSILMFFETLF</sequence>
<feature type="compositionally biased region" description="Basic and acidic residues" evidence="1">
    <location>
        <begin position="400"/>
        <end position="418"/>
    </location>
</feature>
<feature type="region of interest" description="Disordered" evidence="1">
    <location>
        <begin position="307"/>
        <end position="488"/>
    </location>
</feature>
<dbReference type="AlphaFoldDB" id="A0A022PYB4"/>
<evidence type="ECO:0000259" key="2">
    <source>
        <dbReference type="PROSITE" id="PS51038"/>
    </source>
</evidence>
<dbReference type="PANTHER" id="PTHR47073">
    <property type="entry name" value="PROTEIN ANTI-SILENCING 1"/>
    <property type="match status" value="1"/>
</dbReference>
<dbReference type="SMART" id="SM00439">
    <property type="entry name" value="BAH"/>
    <property type="match status" value="1"/>
</dbReference>
<dbReference type="PROSITE" id="PS51038">
    <property type="entry name" value="BAH"/>
    <property type="match status" value="1"/>
</dbReference>
<feature type="compositionally biased region" description="Polar residues" evidence="1">
    <location>
        <begin position="245"/>
        <end position="265"/>
    </location>
</feature>
<evidence type="ECO:0000313" key="4">
    <source>
        <dbReference type="Proteomes" id="UP000030748"/>
    </source>
</evidence>
<dbReference type="Gene3D" id="2.30.30.490">
    <property type="match status" value="1"/>
</dbReference>
<dbReference type="Proteomes" id="UP000030748">
    <property type="component" value="Unassembled WGS sequence"/>
</dbReference>
<dbReference type="FunFam" id="2.30.30.490:FF:000017">
    <property type="entry name" value="Bromo-adjacent homology (BAH) domain-containing protein"/>
    <property type="match status" value="1"/>
</dbReference>
<feature type="compositionally biased region" description="Polar residues" evidence="1">
    <location>
        <begin position="341"/>
        <end position="350"/>
    </location>
</feature>
<dbReference type="PANTHER" id="PTHR47073:SF2">
    <property type="entry name" value="PROTEIN ANTI-SILENCING 1"/>
    <property type="match status" value="1"/>
</dbReference>
<dbReference type="InterPro" id="IPR001025">
    <property type="entry name" value="BAH_dom"/>
</dbReference>
<feature type="compositionally biased region" description="Polar residues" evidence="1">
    <location>
        <begin position="461"/>
        <end position="473"/>
    </location>
</feature>
<feature type="compositionally biased region" description="Basic residues" evidence="1">
    <location>
        <begin position="450"/>
        <end position="459"/>
    </location>
</feature>
<feature type="region of interest" description="Disordered" evidence="1">
    <location>
        <begin position="226"/>
        <end position="280"/>
    </location>
</feature>
<organism evidence="3 4">
    <name type="scientific">Erythranthe guttata</name>
    <name type="common">Yellow monkey flower</name>
    <name type="synonym">Mimulus guttatus</name>
    <dbReference type="NCBI Taxonomy" id="4155"/>
    <lineage>
        <taxon>Eukaryota</taxon>
        <taxon>Viridiplantae</taxon>
        <taxon>Streptophyta</taxon>
        <taxon>Embryophyta</taxon>
        <taxon>Tracheophyta</taxon>
        <taxon>Spermatophyta</taxon>
        <taxon>Magnoliopsida</taxon>
        <taxon>eudicotyledons</taxon>
        <taxon>Gunneridae</taxon>
        <taxon>Pentapetalae</taxon>
        <taxon>asterids</taxon>
        <taxon>lamiids</taxon>
        <taxon>Lamiales</taxon>
        <taxon>Phrymaceae</taxon>
        <taxon>Erythranthe</taxon>
    </lineage>
</organism>
<dbReference type="EMBL" id="KI632284">
    <property type="protein sequence ID" value="EYU20464.1"/>
    <property type="molecule type" value="Genomic_DNA"/>
</dbReference>
<evidence type="ECO:0000256" key="1">
    <source>
        <dbReference type="SAM" id="MobiDB-lite"/>
    </source>
</evidence>
<keyword evidence="4" id="KW-1185">Reference proteome</keyword>
<feature type="domain" description="BAH" evidence="2">
    <location>
        <begin position="41"/>
        <end position="168"/>
    </location>
</feature>